<dbReference type="EMBL" id="BAAAUT010000099">
    <property type="protein sequence ID" value="GAA3166526.1"/>
    <property type="molecule type" value="Genomic_DNA"/>
</dbReference>
<evidence type="ECO:0000313" key="2">
    <source>
        <dbReference type="Proteomes" id="UP001500320"/>
    </source>
</evidence>
<comment type="caution">
    <text evidence="1">The sequence shown here is derived from an EMBL/GenBank/DDBJ whole genome shotgun (WGS) entry which is preliminary data.</text>
</comment>
<reference evidence="2" key="1">
    <citation type="journal article" date="2019" name="Int. J. Syst. Evol. Microbiol.">
        <title>The Global Catalogue of Microorganisms (GCM) 10K type strain sequencing project: providing services to taxonomists for standard genome sequencing and annotation.</title>
        <authorList>
            <consortium name="The Broad Institute Genomics Platform"/>
            <consortium name="The Broad Institute Genome Sequencing Center for Infectious Disease"/>
            <person name="Wu L."/>
            <person name="Ma J."/>
        </authorList>
    </citation>
    <scope>NUCLEOTIDE SEQUENCE [LARGE SCALE GENOMIC DNA]</scope>
    <source>
        <strain evidence="2">JCM 9373</strain>
    </source>
</reference>
<keyword evidence="2" id="KW-1185">Reference proteome</keyword>
<evidence type="ECO:0000313" key="1">
    <source>
        <dbReference type="EMBL" id="GAA3166526.1"/>
    </source>
</evidence>
<protein>
    <submittedName>
        <fullName evidence="1">Uncharacterized protein</fullName>
    </submittedName>
</protein>
<gene>
    <name evidence="1" type="ORF">GCM10010466_66640</name>
</gene>
<organism evidence="1 2">
    <name type="scientific">Planomonospora alba</name>
    <dbReference type="NCBI Taxonomy" id="161354"/>
    <lineage>
        <taxon>Bacteria</taxon>
        <taxon>Bacillati</taxon>
        <taxon>Actinomycetota</taxon>
        <taxon>Actinomycetes</taxon>
        <taxon>Streptosporangiales</taxon>
        <taxon>Streptosporangiaceae</taxon>
        <taxon>Planomonospora</taxon>
    </lineage>
</organism>
<dbReference type="Proteomes" id="UP001500320">
    <property type="component" value="Unassembled WGS sequence"/>
</dbReference>
<proteinExistence type="predicted"/>
<sequence>MLAAHPDPGARALLDRFEHHLNDQPWAVYEVKRAFRAEDGNPVNAGNAAHSLARLAIVRRKSGAGR</sequence>
<accession>A0ABP6P3Z9</accession>
<name>A0ABP6P3Z9_9ACTN</name>